<evidence type="ECO:0000256" key="4">
    <source>
        <dbReference type="ARBA" id="ARBA00011245"/>
    </source>
</evidence>
<comment type="pathway">
    <text evidence="2">Carbohydrate metabolism; tricarboxylic acid cycle; isocitrate from oxaloacetate: step 2/2.</text>
</comment>
<evidence type="ECO:0000256" key="5">
    <source>
        <dbReference type="ARBA" id="ARBA00022532"/>
    </source>
</evidence>
<evidence type="ECO:0000313" key="16">
    <source>
        <dbReference type="Proteomes" id="UP000195139"/>
    </source>
</evidence>
<dbReference type="GO" id="GO:0046872">
    <property type="term" value="F:metal ion binding"/>
    <property type="evidence" value="ECO:0007669"/>
    <property type="project" value="UniProtKB-KW"/>
</dbReference>
<dbReference type="InterPro" id="IPR001030">
    <property type="entry name" value="Acoase/IPM_deHydtase_lsu_aba"/>
</dbReference>
<dbReference type="FunFam" id="3.30.499.10:FF:000002">
    <property type="entry name" value="Aconitate hydratase"/>
    <property type="match status" value="1"/>
</dbReference>
<dbReference type="PRINTS" id="PR00415">
    <property type="entry name" value="ACONITASE"/>
</dbReference>
<dbReference type="InterPro" id="IPR015931">
    <property type="entry name" value="Acnase/IPM_dHydase_lsu_aba_1/3"/>
</dbReference>
<dbReference type="SUPFAM" id="SSF53732">
    <property type="entry name" value="Aconitase iron-sulfur domain"/>
    <property type="match status" value="1"/>
</dbReference>
<dbReference type="NCBIfam" id="TIGR01341">
    <property type="entry name" value="aconitase_1"/>
    <property type="match status" value="1"/>
</dbReference>
<keyword evidence="7 11" id="KW-0408">Iron</keyword>
<dbReference type="PANTHER" id="PTHR11670">
    <property type="entry name" value="ACONITASE/IRON-RESPONSIVE ELEMENT FAMILY MEMBER"/>
    <property type="match status" value="1"/>
</dbReference>
<dbReference type="PROSITE" id="PS00450">
    <property type="entry name" value="ACONITASE_1"/>
    <property type="match status" value="1"/>
</dbReference>
<dbReference type="InterPro" id="IPR018136">
    <property type="entry name" value="Aconitase_4Fe-4S_BS"/>
</dbReference>
<dbReference type="Gene3D" id="3.20.19.10">
    <property type="entry name" value="Aconitase, domain 4"/>
    <property type="match status" value="1"/>
</dbReference>
<dbReference type="GO" id="GO:0019679">
    <property type="term" value="P:propionate metabolic process, methylcitrate cycle"/>
    <property type="evidence" value="ECO:0007669"/>
    <property type="project" value="UniProtKB-ARBA"/>
</dbReference>
<accession>A0A242C5K2</accession>
<dbReference type="GO" id="GO:0006099">
    <property type="term" value="P:tricarboxylic acid cycle"/>
    <property type="evidence" value="ECO:0007669"/>
    <property type="project" value="UniProtKB-UniPathway"/>
</dbReference>
<evidence type="ECO:0000256" key="8">
    <source>
        <dbReference type="ARBA" id="ARBA00023014"/>
    </source>
</evidence>
<evidence type="ECO:0000256" key="7">
    <source>
        <dbReference type="ARBA" id="ARBA00023004"/>
    </source>
</evidence>
<evidence type="ECO:0000256" key="1">
    <source>
        <dbReference type="ARBA" id="ARBA00001966"/>
    </source>
</evidence>
<evidence type="ECO:0000256" key="3">
    <source>
        <dbReference type="ARBA" id="ARBA00007185"/>
    </source>
</evidence>
<evidence type="ECO:0000313" key="15">
    <source>
        <dbReference type="EMBL" id="OTO05537.1"/>
    </source>
</evidence>
<comment type="function">
    <text evidence="11">Catalyzes the isomerization of citrate to isocitrate via cis-aconitate.</text>
</comment>
<dbReference type="FunFam" id="3.30.499.10:FF:000005">
    <property type="entry name" value="cytoplasmic aconitate hydratase"/>
    <property type="match status" value="1"/>
</dbReference>
<dbReference type="STRING" id="1834181.A5880_002710"/>
<dbReference type="Gene3D" id="6.10.190.10">
    <property type="match status" value="1"/>
</dbReference>
<dbReference type="InterPro" id="IPR036008">
    <property type="entry name" value="Aconitase_4Fe-4S_dom"/>
</dbReference>
<dbReference type="EMBL" id="NGLE02000001">
    <property type="protein sequence ID" value="MEI5992896.1"/>
    <property type="molecule type" value="Genomic_DNA"/>
</dbReference>
<comment type="caution">
    <text evidence="15">The sequence shown here is derived from an EMBL/GenBank/DDBJ whole genome shotgun (WGS) entry which is preliminary data.</text>
</comment>
<keyword evidence="5" id="KW-0816">Tricarboxylic acid cycle</keyword>
<comment type="similarity">
    <text evidence="3 11">Belongs to the aconitase/IPM isomerase family.</text>
</comment>
<proteinExistence type="inferred from homology"/>
<feature type="domain" description="Aconitase A/isopropylmalate dehydratase small subunit swivel" evidence="13">
    <location>
        <begin position="701"/>
        <end position="828"/>
    </location>
</feature>
<evidence type="ECO:0000256" key="11">
    <source>
        <dbReference type="RuleBase" id="RU361275"/>
    </source>
</evidence>
<keyword evidence="16" id="KW-1185">Reference proteome</keyword>
<keyword evidence="9 11" id="KW-0456">Lyase</keyword>
<dbReference type="FunFam" id="3.20.19.10:FF:000001">
    <property type="entry name" value="Aconitate hydratase"/>
    <property type="match status" value="1"/>
</dbReference>
<evidence type="ECO:0000313" key="14">
    <source>
        <dbReference type="EMBL" id="MEI5992896.1"/>
    </source>
</evidence>
<dbReference type="NCBIfam" id="NF009520">
    <property type="entry name" value="PRK12881.1"/>
    <property type="match status" value="1"/>
</dbReference>
<dbReference type="GO" id="GO:0051539">
    <property type="term" value="F:4 iron, 4 sulfur cluster binding"/>
    <property type="evidence" value="ECO:0007669"/>
    <property type="project" value="UniProtKB-KW"/>
</dbReference>
<name>A0A242C5K2_9ENTE</name>
<gene>
    <name evidence="14" type="ORF">A5880_000435</name>
    <name evidence="15" type="ORF">A5880_002710</name>
</gene>
<organism evidence="15">
    <name type="scientific">Candidatus Enterococcus mansonii</name>
    <dbReference type="NCBI Taxonomy" id="1834181"/>
    <lineage>
        <taxon>Bacteria</taxon>
        <taxon>Bacillati</taxon>
        <taxon>Bacillota</taxon>
        <taxon>Bacilli</taxon>
        <taxon>Lactobacillales</taxon>
        <taxon>Enterococcaceae</taxon>
        <taxon>Enterococcus</taxon>
    </lineage>
</organism>
<dbReference type="EC" id="4.2.1.3" evidence="11"/>
<dbReference type="InterPro" id="IPR044137">
    <property type="entry name" value="AcnA_IRP_Swivel"/>
</dbReference>
<evidence type="ECO:0000256" key="6">
    <source>
        <dbReference type="ARBA" id="ARBA00022723"/>
    </source>
</evidence>
<keyword evidence="8 11" id="KW-0411">Iron-sulfur</keyword>
<dbReference type="Gene3D" id="3.30.499.10">
    <property type="entry name" value="Aconitase, domain 3"/>
    <property type="match status" value="2"/>
</dbReference>
<evidence type="ECO:0000259" key="13">
    <source>
        <dbReference type="Pfam" id="PF00694"/>
    </source>
</evidence>
<dbReference type="CDD" id="cd01580">
    <property type="entry name" value="AcnA_IRP_Swivel"/>
    <property type="match status" value="1"/>
</dbReference>
<keyword evidence="6" id="KW-0479">Metal-binding</keyword>
<evidence type="ECO:0000256" key="10">
    <source>
        <dbReference type="ARBA" id="ARBA00023501"/>
    </source>
</evidence>
<dbReference type="Pfam" id="PF00694">
    <property type="entry name" value="Aconitase_C"/>
    <property type="match status" value="1"/>
</dbReference>
<sequence>MITSKELSEIFFEMDQKKYHYYSLASLETEQHQFIGKLPFSIRVLLESLLRQKNGTGITQKHIDDLAKWSAKHENKGEVPFKPARVILQDFTGVPAIVDLASLRKTIADFGGEPTKINPEVPVDLVVDHSVQVDVAGMKQALQLNMNMEFQRNQERYRFLSWAQKVFDNYRVVPPATGIVHQVNIEYLATVVTQKRIDDDTILLYPDTLVGTDSHTTMVNALGVLGWGVGGIEAEASMLGEPSYFPIPEVVGVRFINELSQGATATDLALKVTQVLREQKVVGKFVEFFGSGLIKLSLADRATVANMAPEYGATCGFFPVDDETIRYLRLTGRDEQTVAVTERYLKENQLFYDPINDPEPEYTKVIEIDLSEIEANLAGPKRPQDLVPLSEMKKTFEKAVHSPEGLQGFGLTEKQLEKSVSLELEGVHHQLKPGVLAIAAITSCTNTSNPFVMLSAGLVAKKAALLGLQVPNYVKTSLAPGSKVVTAYLEKAGLLPYLEQLGFHLVGYGCTTCIGNSGALKPEVEEAIKENDLLTSGVLSGNRNFEGRIHPLIKANYLASPPLVVLYALAGTVDIDVFNEPIGIGENDIPIYFNDLWPSRDEIQALIDECVTPELYQQEYARVFSDNAEWNKIETNDEPLYSWEEESTYIANPPYFVGMTKERIPRKPLNQLAVLAKFGDSVTTDHISPAGSIQKNSPAGQYLMDRGVGVREFNSYGARRGHHEVMMRGTLANIRIRNQLVPGVEGGYTIFTPTQEKMTIYDAAMNYQKQGTKLVILAGDDYGMGSSRDWAAKGVQLLGVEAVIAKSYERIHRSNLVMMGVLPLQFKTGEDADSLGLTGTELFDIAIDETKGILDTVTVTATKTTGEIVQFETILRFDSAVDLTYYQHGGILPMVIRKKLQC</sequence>
<dbReference type="InterPro" id="IPR006249">
    <property type="entry name" value="Aconitase/IRP2"/>
</dbReference>
<dbReference type="InterPro" id="IPR015928">
    <property type="entry name" value="Aconitase/3IPM_dehydase_swvl"/>
</dbReference>
<comment type="subunit">
    <text evidence="4">Monomer.</text>
</comment>
<reference evidence="14 16" key="2">
    <citation type="submission" date="2018-07" db="EMBL/GenBank/DDBJ databases">
        <title>The Genome Sequence of Enterococcus sp. DIV0659b.</title>
        <authorList>
            <consortium name="The Broad Institute Genomics Platform"/>
            <consortium name="The Broad Institute Genomic Center for Infectious Diseases"/>
            <person name="Earl A."/>
            <person name="Manson A."/>
            <person name="Schwartman J."/>
            <person name="Gilmore M."/>
            <person name="Abouelleil A."/>
            <person name="Cao P."/>
            <person name="Chapman S."/>
            <person name="Cusick C."/>
            <person name="Shea T."/>
            <person name="Young S."/>
            <person name="Neafsey D."/>
            <person name="Nusbaum C."/>
            <person name="Birren B."/>
        </authorList>
    </citation>
    <scope>NUCLEOTIDE SEQUENCE [LARGE SCALE GENOMIC DNA]</scope>
    <source>
        <strain evidence="14 16">4G2_DIV0659</strain>
    </source>
</reference>
<dbReference type="AlphaFoldDB" id="A0A242C5K2"/>
<evidence type="ECO:0000256" key="2">
    <source>
        <dbReference type="ARBA" id="ARBA00004717"/>
    </source>
</evidence>
<dbReference type="CDD" id="cd01586">
    <property type="entry name" value="AcnA_IRP"/>
    <property type="match status" value="1"/>
</dbReference>
<dbReference type="Proteomes" id="UP000195139">
    <property type="component" value="Unassembled WGS sequence"/>
</dbReference>
<comment type="cofactor">
    <cofactor evidence="1">
        <name>[4Fe-4S] cluster</name>
        <dbReference type="ChEBI" id="CHEBI:49883"/>
    </cofactor>
</comment>
<comment type="catalytic activity">
    <reaction evidence="10 11">
        <text>citrate = D-threo-isocitrate</text>
        <dbReference type="Rhea" id="RHEA:10336"/>
        <dbReference type="ChEBI" id="CHEBI:15562"/>
        <dbReference type="ChEBI" id="CHEBI:16947"/>
        <dbReference type="EC" id="4.2.1.3"/>
    </reaction>
</comment>
<protein>
    <recommendedName>
        <fullName evidence="11">Aconitate hydratase</fullName>
        <shortName evidence="11">Aconitase</shortName>
        <ecNumber evidence="11">4.2.1.3</ecNumber>
    </recommendedName>
</protein>
<dbReference type="InterPro" id="IPR000573">
    <property type="entry name" value="AconitaseA/IPMdHydase_ssu_swvl"/>
</dbReference>
<dbReference type="EMBL" id="NGLE01000004">
    <property type="protein sequence ID" value="OTO05537.1"/>
    <property type="molecule type" value="Genomic_DNA"/>
</dbReference>
<dbReference type="PROSITE" id="PS01244">
    <property type="entry name" value="ACONITASE_2"/>
    <property type="match status" value="1"/>
</dbReference>
<feature type="domain" description="Aconitase/3-isopropylmalate dehydratase large subunit alpha/beta/alpha" evidence="12">
    <location>
        <begin position="69"/>
        <end position="571"/>
    </location>
</feature>
<keyword evidence="11" id="KW-0004">4Fe-4S</keyword>
<dbReference type="GO" id="GO:0003994">
    <property type="term" value="F:aconitate hydratase activity"/>
    <property type="evidence" value="ECO:0007669"/>
    <property type="project" value="UniProtKB-EC"/>
</dbReference>
<dbReference type="UniPathway" id="UPA00223">
    <property type="reaction ID" value="UER00718"/>
</dbReference>
<evidence type="ECO:0000256" key="9">
    <source>
        <dbReference type="ARBA" id="ARBA00023239"/>
    </source>
</evidence>
<dbReference type="NCBIfam" id="NF006757">
    <property type="entry name" value="PRK09277.1"/>
    <property type="match status" value="1"/>
</dbReference>
<evidence type="ECO:0000259" key="12">
    <source>
        <dbReference type="Pfam" id="PF00330"/>
    </source>
</evidence>
<reference evidence="15" key="1">
    <citation type="submission" date="2017-05" db="EMBL/GenBank/DDBJ databases">
        <title>The Genome Sequence of Enterococcus sp. 4G2_DIV0659.</title>
        <authorList>
            <consortium name="The Broad Institute Genomics Platform"/>
            <consortium name="The Broad Institute Genomic Center for Infectious Diseases"/>
            <person name="Earl A."/>
            <person name="Manson A."/>
            <person name="Schwartman J."/>
            <person name="Gilmore M."/>
            <person name="Abouelleil A."/>
            <person name="Cao P."/>
            <person name="Chapman S."/>
            <person name="Cusick C."/>
            <person name="Shea T."/>
            <person name="Young S."/>
            <person name="Neafsey D."/>
            <person name="Nusbaum C."/>
            <person name="Birren B."/>
        </authorList>
    </citation>
    <scope>NUCLEOTIDE SEQUENCE [LARGE SCALE GENOMIC DNA]</scope>
    <source>
        <strain evidence="15">4G2_DIV0659</strain>
    </source>
</reference>
<dbReference type="Pfam" id="PF00330">
    <property type="entry name" value="Aconitase"/>
    <property type="match status" value="1"/>
</dbReference>
<dbReference type="SUPFAM" id="SSF52016">
    <property type="entry name" value="LeuD/IlvD-like"/>
    <property type="match status" value="1"/>
</dbReference>